<dbReference type="EC" id="4.2.1.75" evidence="3 9"/>
<dbReference type="PANTHER" id="PTHR38042">
    <property type="entry name" value="UROPORPHYRINOGEN-III SYNTHASE, CHLOROPLASTIC"/>
    <property type="match status" value="1"/>
</dbReference>
<keyword evidence="4 9" id="KW-0456">Lyase</keyword>
<evidence type="ECO:0000256" key="4">
    <source>
        <dbReference type="ARBA" id="ARBA00023239"/>
    </source>
</evidence>
<evidence type="ECO:0000259" key="10">
    <source>
        <dbReference type="Pfam" id="PF02602"/>
    </source>
</evidence>
<keyword evidence="5 9" id="KW-0627">Porphyrin biosynthesis</keyword>
<dbReference type="Pfam" id="PF02602">
    <property type="entry name" value="HEM4"/>
    <property type="match status" value="1"/>
</dbReference>
<evidence type="ECO:0000313" key="12">
    <source>
        <dbReference type="Proteomes" id="UP001398420"/>
    </source>
</evidence>
<gene>
    <name evidence="11" type="ORF">AAF454_02930</name>
</gene>
<dbReference type="GO" id="GO:0004852">
    <property type="term" value="F:uroporphyrinogen-III synthase activity"/>
    <property type="evidence" value="ECO:0007669"/>
    <property type="project" value="UniProtKB-EC"/>
</dbReference>
<sequence>MSNNQPLQHDTIVLTGTSITGQAQSQIEALGGEALHLPLIEVADVQSNDDGLFLQRSQQVDWLIFTSQNAVHAFIRKMEQYEQDASLWIEQRIAVVGEKTAEALEMAGFSIHFVPTTYSADTMVKEFNRFLQPETTCLFMRGSMAKDTIPNGLKCRVETWTIYETRPTKKSIPELKEQIQHKNCTVVFASPSAVRVYAEEILPLHDWDQIQVAAIGHVTEKALIALGAWDIIQPKTYTMQQVIEEIARRKES</sequence>
<comment type="function">
    <text evidence="6 9">Catalyzes cyclization of the linear tetrapyrrole, hydroxymethylbilane, to the macrocyclic uroporphyrinogen III.</text>
</comment>
<dbReference type="RefSeq" id="WP_336663467.1">
    <property type="nucleotide sequence ID" value="NZ_JBBCRB010000002.1"/>
</dbReference>
<name>A0ABU9LHH2_9BACL</name>
<proteinExistence type="inferred from homology"/>
<comment type="catalytic activity">
    <reaction evidence="8 9">
        <text>hydroxymethylbilane = uroporphyrinogen III + H2O</text>
        <dbReference type="Rhea" id="RHEA:18965"/>
        <dbReference type="ChEBI" id="CHEBI:15377"/>
        <dbReference type="ChEBI" id="CHEBI:57308"/>
        <dbReference type="ChEBI" id="CHEBI:57845"/>
        <dbReference type="EC" id="4.2.1.75"/>
    </reaction>
</comment>
<dbReference type="InterPro" id="IPR003754">
    <property type="entry name" value="4pyrrol_synth_uPrphyn_synth"/>
</dbReference>
<dbReference type="InterPro" id="IPR039793">
    <property type="entry name" value="UROS/Hem4"/>
</dbReference>
<evidence type="ECO:0000256" key="3">
    <source>
        <dbReference type="ARBA" id="ARBA00013109"/>
    </source>
</evidence>
<dbReference type="EMBL" id="JBCEWA010000002">
    <property type="protein sequence ID" value="MEL5987380.1"/>
    <property type="molecule type" value="Genomic_DNA"/>
</dbReference>
<comment type="similarity">
    <text evidence="2 9">Belongs to the uroporphyrinogen-III synthase family.</text>
</comment>
<dbReference type="SUPFAM" id="SSF69618">
    <property type="entry name" value="HemD-like"/>
    <property type="match status" value="1"/>
</dbReference>
<accession>A0ABU9LHH2</accession>
<dbReference type="PANTHER" id="PTHR38042:SF1">
    <property type="entry name" value="UROPORPHYRINOGEN-III SYNTHASE, CHLOROPLASTIC"/>
    <property type="match status" value="1"/>
</dbReference>
<dbReference type="Proteomes" id="UP001398420">
    <property type="component" value="Unassembled WGS sequence"/>
</dbReference>
<evidence type="ECO:0000256" key="6">
    <source>
        <dbReference type="ARBA" id="ARBA00037589"/>
    </source>
</evidence>
<evidence type="ECO:0000256" key="5">
    <source>
        <dbReference type="ARBA" id="ARBA00023244"/>
    </source>
</evidence>
<evidence type="ECO:0000256" key="2">
    <source>
        <dbReference type="ARBA" id="ARBA00008133"/>
    </source>
</evidence>
<evidence type="ECO:0000256" key="1">
    <source>
        <dbReference type="ARBA" id="ARBA00004772"/>
    </source>
</evidence>
<evidence type="ECO:0000256" key="8">
    <source>
        <dbReference type="ARBA" id="ARBA00048617"/>
    </source>
</evidence>
<keyword evidence="12" id="KW-1185">Reference proteome</keyword>
<comment type="caution">
    <text evidence="11">The sequence shown here is derived from an EMBL/GenBank/DDBJ whole genome shotgun (WGS) entry which is preliminary data.</text>
</comment>
<protein>
    <recommendedName>
        <fullName evidence="7 9">Uroporphyrinogen-III synthase</fullName>
        <ecNumber evidence="3 9">4.2.1.75</ecNumber>
    </recommendedName>
</protein>
<dbReference type="Gene3D" id="3.40.50.10090">
    <property type="match status" value="2"/>
</dbReference>
<dbReference type="CDD" id="cd06578">
    <property type="entry name" value="HemD"/>
    <property type="match status" value="1"/>
</dbReference>
<comment type="pathway">
    <text evidence="1 9">Porphyrin-containing compound metabolism; protoporphyrin-IX biosynthesis; coproporphyrinogen-III from 5-aminolevulinate: step 3/4.</text>
</comment>
<dbReference type="InterPro" id="IPR036108">
    <property type="entry name" value="4pyrrol_syn_uPrphyn_synt_sf"/>
</dbReference>
<evidence type="ECO:0000256" key="7">
    <source>
        <dbReference type="ARBA" id="ARBA00040167"/>
    </source>
</evidence>
<organism evidence="11 12">
    <name type="scientific">Kurthia gibsonii</name>
    <dbReference type="NCBI Taxonomy" id="33946"/>
    <lineage>
        <taxon>Bacteria</taxon>
        <taxon>Bacillati</taxon>
        <taxon>Bacillota</taxon>
        <taxon>Bacilli</taxon>
        <taxon>Bacillales</taxon>
        <taxon>Caryophanaceae</taxon>
        <taxon>Kurthia</taxon>
    </lineage>
</organism>
<reference evidence="11 12" key="1">
    <citation type="submission" date="2024-04" db="EMBL/GenBank/DDBJ databases">
        <authorList>
            <person name="Wu Y.S."/>
            <person name="Zhang L."/>
        </authorList>
    </citation>
    <scope>NUCLEOTIDE SEQUENCE [LARGE SCALE GENOMIC DNA]</scope>
    <source>
        <strain evidence="11 12">KG-01</strain>
    </source>
</reference>
<evidence type="ECO:0000256" key="9">
    <source>
        <dbReference type="RuleBase" id="RU366031"/>
    </source>
</evidence>
<feature type="domain" description="Tetrapyrrole biosynthesis uroporphyrinogen III synthase" evidence="10">
    <location>
        <begin position="24"/>
        <end position="243"/>
    </location>
</feature>
<evidence type="ECO:0000313" key="11">
    <source>
        <dbReference type="EMBL" id="MEL5987380.1"/>
    </source>
</evidence>